<evidence type="ECO:0000313" key="2">
    <source>
        <dbReference type="Proteomes" id="UP001153332"/>
    </source>
</evidence>
<protein>
    <submittedName>
        <fullName evidence="1">Uncharacterized protein</fullName>
    </submittedName>
</protein>
<proteinExistence type="predicted"/>
<keyword evidence="2" id="KW-1185">Reference proteome</keyword>
<evidence type="ECO:0000313" key="1">
    <source>
        <dbReference type="EMBL" id="KAJ8133182.1"/>
    </source>
</evidence>
<gene>
    <name evidence="1" type="ORF">O1611_g435</name>
</gene>
<sequence length="159" mass="17901">MAPSVAETIPSAAQLGEIARRKLSRAFDAAQHTTYAYTNYLPVYDEETTFPPTQPFDFVDRGLAADKAKPHLLGLNDPDVKITKLTPRIGTEISGLQLSELSDVQKDELALLLAERGVVVFRGQDFKDIGIERQKEFGRYFGRLHVHVSQYKQEEEDVH</sequence>
<comment type="caution">
    <text evidence="1">The sequence shown here is derived from an EMBL/GenBank/DDBJ whole genome shotgun (WGS) entry which is preliminary data.</text>
</comment>
<dbReference type="Proteomes" id="UP001153332">
    <property type="component" value="Unassembled WGS sequence"/>
</dbReference>
<accession>A0ACC2K146</accession>
<reference evidence="1" key="1">
    <citation type="submission" date="2022-12" db="EMBL/GenBank/DDBJ databases">
        <title>Genome Sequence of Lasiodiplodia mahajangana.</title>
        <authorList>
            <person name="Buettner E."/>
        </authorList>
    </citation>
    <scope>NUCLEOTIDE SEQUENCE</scope>
    <source>
        <strain evidence="1">VT137</strain>
    </source>
</reference>
<name>A0ACC2K146_9PEZI</name>
<organism evidence="1 2">
    <name type="scientific">Lasiodiplodia mahajangana</name>
    <dbReference type="NCBI Taxonomy" id="1108764"/>
    <lineage>
        <taxon>Eukaryota</taxon>
        <taxon>Fungi</taxon>
        <taxon>Dikarya</taxon>
        <taxon>Ascomycota</taxon>
        <taxon>Pezizomycotina</taxon>
        <taxon>Dothideomycetes</taxon>
        <taxon>Dothideomycetes incertae sedis</taxon>
        <taxon>Botryosphaeriales</taxon>
        <taxon>Botryosphaeriaceae</taxon>
        <taxon>Lasiodiplodia</taxon>
    </lineage>
</organism>
<dbReference type="EMBL" id="JAPUUL010000037">
    <property type="protein sequence ID" value="KAJ8133182.1"/>
    <property type="molecule type" value="Genomic_DNA"/>
</dbReference>